<feature type="domain" description="Histidine kinase/HSP90-like ATPase" evidence="2">
    <location>
        <begin position="27"/>
        <end position="117"/>
    </location>
</feature>
<dbReference type="SUPFAM" id="SSF55874">
    <property type="entry name" value="ATPase domain of HSP90 chaperone/DNA topoisomerase II/histidine kinase"/>
    <property type="match status" value="1"/>
</dbReference>
<dbReference type="EMBL" id="JAVREM010000034">
    <property type="protein sequence ID" value="MDT0321106.1"/>
    <property type="molecule type" value="Genomic_DNA"/>
</dbReference>
<dbReference type="RefSeq" id="WP_311601307.1">
    <property type="nucleotide sequence ID" value="NZ_JAVREM010000034.1"/>
</dbReference>
<evidence type="ECO:0000313" key="3">
    <source>
        <dbReference type="EMBL" id="MDT0321106.1"/>
    </source>
</evidence>
<keyword evidence="1" id="KW-0723">Serine/threonine-protein kinase</keyword>
<keyword evidence="3" id="KW-0547">Nucleotide-binding</keyword>
<sequence>MLVQNDCLHDWEISLHLHPDSRAPRLCRASVVSAVRAYGLPGLAEPAELVVSELVTNAVQHGRGPLAFRVAWFAVRARLRLTVWDDGPALAPLRPSRPADDAPSGRGLLIVAAVAVDWGQYPMPGSGKALWAELG</sequence>
<dbReference type="InterPro" id="IPR050267">
    <property type="entry name" value="Anti-sigma-factor_SerPK"/>
</dbReference>
<dbReference type="PANTHER" id="PTHR35526">
    <property type="entry name" value="ANTI-SIGMA-F FACTOR RSBW-RELATED"/>
    <property type="match status" value="1"/>
</dbReference>
<protein>
    <submittedName>
        <fullName evidence="3">ATP-binding protein</fullName>
    </submittedName>
</protein>
<dbReference type="InterPro" id="IPR003594">
    <property type="entry name" value="HATPase_dom"/>
</dbReference>
<gene>
    <name evidence="3" type="ORF">RNC47_22485</name>
</gene>
<dbReference type="Pfam" id="PF13581">
    <property type="entry name" value="HATPase_c_2"/>
    <property type="match status" value="1"/>
</dbReference>
<evidence type="ECO:0000259" key="2">
    <source>
        <dbReference type="Pfam" id="PF13581"/>
    </source>
</evidence>
<keyword evidence="1" id="KW-0418">Kinase</keyword>
<keyword evidence="1" id="KW-0808">Transferase</keyword>
<dbReference type="InterPro" id="IPR036890">
    <property type="entry name" value="HATPase_C_sf"/>
</dbReference>
<reference evidence="4" key="1">
    <citation type="submission" date="2023-07" db="EMBL/GenBank/DDBJ databases">
        <title>30 novel species of actinomycetes from the DSMZ collection.</title>
        <authorList>
            <person name="Nouioui I."/>
        </authorList>
    </citation>
    <scope>NUCLEOTIDE SEQUENCE [LARGE SCALE GENOMIC DNA]</scope>
    <source>
        <strain evidence="4">DSM 44918</strain>
    </source>
</reference>
<dbReference type="PANTHER" id="PTHR35526:SF3">
    <property type="entry name" value="ANTI-SIGMA-F FACTOR RSBW"/>
    <property type="match status" value="1"/>
</dbReference>
<evidence type="ECO:0000256" key="1">
    <source>
        <dbReference type="ARBA" id="ARBA00022527"/>
    </source>
</evidence>
<keyword evidence="3" id="KW-0067">ATP-binding</keyword>
<dbReference type="Proteomes" id="UP001183420">
    <property type="component" value="Unassembled WGS sequence"/>
</dbReference>
<keyword evidence="4" id="KW-1185">Reference proteome</keyword>
<dbReference type="CDD" id="cd16936">
    <property type="entry name" value="HATPase_RsbW-like"/>
    <property type="match status" value="1"/>
</dbReference>
<comment type="caution">
    <text evidence="3">The sequence shown here is derived from an EMBL/GenBank/DDBJ whole genome shotgun (WGS) entry which is preliminary data.</text>
</comment>
<proteinExistence type="predicted"/>
<evidence type="ECO:0000313" key="4">
    <source>
        <dbReference type="Proteomes" id="UP001183420"/>
    </source>
</evidence>
<dbReference type="GO" id="GO:0005524">
    <property type="term" value="F:ATP binding"/>
    <property type="evidence" value="ECO:0007669"/>
    <property type="project" value="UniProtKB-KW"/>
</dbReference>
<name>A0ABU2LU78_9ACTN</name>
<accession>A0ABU2LU78</accession>
<organism evidence="3 4">
    <name type="scientific">Streptomyces millisiae</name>
    <dbReference type="NCBI Taxonomy" id="3075542"/>
    <lineage>
        <taxon>Bacteria</taxon>
        <taxon>Bacillati</taxon>
        <taxon>Actinomycetota</taxon>
        <taxon>Actinomycetes</taxon>
        <taxon>Kitasatosporales</taxon>
        <taxon>Streptomycetaceae</taxon>
        <taxon>Streptomyces</taxon>
    </lineage>
</organism>
<dbReference type="Gene3D" id="3.30.565.10">
    <property type="entry name" value="Histidine kinase-like ATPase, C-terminal domain"/>
    <property type="match status" value="1"/>
</dbReference>